<dbReference type="CDD" id="cd00167">
    <property type="entry name" value="SANT"/>
    <property type="match status" value="2"/>
</dbReference>
<gene>
    <name evidence="7" type="ORF">Lalb_Chr21g0317301</name>
</gene>
<keyword evidence="8" id="KW-1185">Reference proteome</keyword>
<dbReference type="InterPro" id="IPR001005">
    <property type="entry name" value="SANT/Myb"/>
</dbReference>
<dbReference type="GO" id="GO:0005634">
    <property type="term" value="C:nucleus"/>
    <property type="evidence" value="ECO:0007669"/>
    <property type="project" value="UniProtKB-SubCell"/>
</dbReference>
<dbReference type="OrthoDB" id="2143914at2759"/>
<dbReference type="InterPro" id="IPR009057">
    <property type="entry name" value="Homeodomain-like_sf"/>
</dbReference>
<accession>A0A6A4NUC9</accession>
<proteinExistence type="predicted"/>
<name>A0A6A4NUC9_LUPAL</name>
<dbReference type="PANTHER" id="PTHR45614:SF259">
    <property type="entry name" value="MYB DOMAIN PROTEIN 89-RELATED"/>
    <property type="match status" value="1"/>
</dbReference>
<dbReference type="AlphaFoldDB" id="A0A6A4NUC9"/>
<dbReference type="Pfam" id="PF13921">
    <property type="entry name" value="Myb_DNA-bind_6"/>
    <property type="match status" value="1"/>
</dbReference>
<reference evidence="8" key="1">
    <citation type="journal article" date="2020" name="Nat. Commun.">
        <title>Genome sequence of the cluster root forming white lupin.</title>
        <authorList>
            <person name="Hufnagel B."/>
            <person name="Marques A."/>
            <person name="Soriano A."/>
            <person name="Marques L."/>
            <person name="Divol F."/>
            <person name="Doumas P."/>
            <person name="Sallet E."/>
            <person name="Mancinotti D."/>
            <person name="Carrere S."/>
            <person name="Marande W."/>
            <person name="Arribat S."/>
            <person name="Keller J."/>
            <person name="Huneau C."/>
            <person name="Blein T."/>
            <person name="Aime D."/>
            <person name="Laguerre M."/>
            <person name="Taylor J."/>
            <person name="Schubert V."/>
            <person name="Nelson M."/>
            <person name="Geu-Flores F."/>
            <person name="Crespi M."/>
            <person name="Gallardo-Guerrero K."/>
            <person name="Delaux P.-M."/>
            <person name="Salse J."/>
            <person name="Berges H."/>
            <person name="Guyot R."/>
            <person name="Gouzy J."/>
            <person name="Peret B."/>
        </authorList>
    </citation>
    <scope>NUCLEOTIDE SEQUENCE [LARGE SCALE GENOMIC DNA]</scope>
    <source>
        <strain evidence="8">cv. Amiga</strain>
    </source>
</reference>
<keyword evidence="5" id="KW-0804">Transcription</keyword>
<dbReference type="GO" id="GO:0000981">
    <property type="term" value="F:DNA-binding transcription factor activity, RNA polymerase II-specific"/>
    <property type="evidence" value="ECO:0007669"/>
    <property type="project" value="TreeGrafter"/>
</dbReference>
<dbReference type="SUPFAM" id="SSF46689">
    <property type="entry name" value="Homeodomain-like"/>
    <property type="match status" value="1"/>
</dbReference>
<evidence type="ECO:0000313" key="8">
    <source>
        <dbReference type="Proteomes" id="UP000447434"/>
    </source>
</evidence>
<keyword evidence="3" id="KW-0805">Transcription regulation</keyword>
<organism evidence="7 8">
    <name type="scientific">Lupinus albus</name>
    <name type="common">White lupine</name>
    <name type="synonym">Lupinus termis</name>
    <dbReference type="NCBI Taxonomy" id="3870"/>
    <lineage>
        <taxon>Eukaryota</taxon>
        <taxon>Viridiplantae</taxon>
        <taxon>Streptophyta</taxon>
        <taxon>Embryophyta</taxon>
        <taxon>Tracheophyta</taxon>
        <taxon>Spermatophyta</taxon>
        <taxon>Magnoliopsida</taxon>
        <taxon>eudicotyledons</taxon>
        <taxon>Gunneridae</taxon>
        <taxon>Pentapetalae</taxon>
        <taxon>rosids</taxon>
        <taxon>fabids</taxon>
        <taxon>Fabales</taxon>
        <taxon>Fabaceae</taxon>
        <taxon>Papilionoideae</taxon>
        <taxon>50 kb inversion clade</taxon>
        <taxon>genistoids sensu lato</taxon>
        <taxon>core genistoids</taxon>
        <taxon>Genisteae</taxon>
        <taxon>Lupinus</taxon>
    </lineage>
</organism>
<dbReference type="GO" id="GO:0000978">
    <property type="term" value="F:RNA polymerase II cis-regulatory region sequence-specific DNA binding"/>
    <property type="evidence" value="ECO:0007669"/>
    <property type="project" value="TreeGrafter"/>
</dbReference>
<evidence type="ECO:0000256" key="1">
    <source>
        <dbReference type="ARBA" id="ARBA00004123"/>
    </source>
</evidence>
<dbReference type="Proteomes" id="UP000447434">
    <property type="component" value="Chromosome 21"/>
</dbReference>
<comment type="subcellular location">
    <subcellularLocation>
        <location evidence="1">Nucleus</location>
    </subcellularLocation>
</comment>
<dbReference type="InterPro" id="IPR050560">
    <property type="entry name" value="MYB_TF"/>
</dbReference>
<dbReference type="InterPro" id="IPR017930">
    <property type="entry name" value="Myb_dom"/>
</dbReference>
<keyword evidence="6" id="KW-0539">Nucleus</keyword>
<evidence type="ECO:0000256" key="5">
    <source>
        <dbReference type="ARBA" id="ARBA00023163"/>
    </source>
</evidence>
<comment type="caution">
    <text evidence="7">The sequence shown here is derived from an EMBL/GenBank/DDBJ whole genome shotgun (WGS) entry which is preliminary data.</text>
</comment>
<dbReference type="Gene3D" id="1.10.10.60">
    <property type="entry name" value="Homeodomain-like"/>
    <property type="match status" value="2"/>
</dbReference>
<dbReference type="FunFam" id="1.10.10.60:FF:000060">
    <property type="entry name" value="MYB transcription factor"/>
    <property type="match status" value="1"/>
</dbReference>
<dbReference type="EMBL" id="WOCE01000021">
    <property type="protein sequence ID" value="KAE9590218.1"/>
    <property type="molecule type" value="Genomic_DNA"/>
</dbReference>
<dbReference type="PROSITE" id="PS50090">
    <property type="entry name" value="MYB_LIKE"/>
    <property type="match status" value="2"/>
</dbReference>
<evidence type="ECO:0000256" key="2">
    <source>
        <dbReference type="ARBA" id="ARBA00022737"/>
    </source>
</evidence>
<dbReference type="PROSITE" id="PS51294">
    <property type="entry name" value="HTH_MYB"/>
    <property type="match status" value="2"/>
</dbReference>
<sequence length="328" mass="36957">MGSYYFNNGAVIRSSCALVPQQPLLTNPFEIMGSLQEVEVGNEVHGWNSTSAVKSKFCARGHWRPCEDAKLKELVDEFGPQNWNYIAEHFEGRSGKSCRLRWFNQLDPRINRSAFTEDEETRLITAHNLYGNKWALISRLFPGRTDNAVKNQWHVMKARRVRDELNHYRKRNYPNFQRGLNLNLSNNAASVSTNSSIINESASTCNNISLTASSATPIFMPFSNLDPVHNHQAYGSLMGLSGERVVQNEHVGFGNFFGAWNGSSFQMGKVNDVIMDQPNYSDSNSEVSVSESVTTKRTTNLSKSGESENMYYDNIQRPFIDFLGVGDA</sequence>
<dbReference type="SMART" id="SM00717">
    <property type="entry name" value="SANT"/>
    <property type="match status" value="2"/>
</dbReference>
<keyword evidence="4" id="KW-0238">DNA-binding</keyword>
<evidence type="ECO:0000256" key="6">
    <source>
        <dbReference type="ARBA" id="ARBA00023242"/>
    </source>
</evidence>
<evidence type="ECO:0000313" key="7">
    <source>
        <dbReference type="EMBL" id="KAE9590218.1"/>
    </source>
</evidence>
<evidence type="ECO:0000256" key="4">
    <source>
        <dbReference type="ARBA" id="ARBA00023125"/>
    </source>
</evidence>
<evidence type="ECO:0000256" key="3">
    <source>
        <dbReference type="ARBA" id="ARBA00023015"/>
    </source>
</evidence>
<keyword evidence="2" id="KW-0677">Repeat</keyword>
<dbReference type="PANTHER" id="PTHR45614">
    <property type="entry name" value="MYB PROTEIN-RELATED"/>
    <property type="match status" value="1"/>
</dbReference>
<protein>
    <submittedName>
        <fullName evidence="7">Putative transcription factor MYB-HB-like family</fullName>
    </submittedName>
</protein>